<dbReference type="InterPro" id="IPR037171">
    <property type="entry name" value="NagB/RpiA_transferase-like"/>
</dbReference>
<dbReference type="EMBL" id="LWQT01000056">
    <property type="protein sequence ID" value="OAN49920.1"/>
    <property type="molecule type" value="Genomic_DNA"/>
</dbReference>
<protein>
    <submittedName>
        <fullName evidence="3">Glucosamine-6-phosphate isomerase</fullName>
    </submittedName>
</protein>
<sequence length="262" mass="27066">MLVLIHPDAPSVARRGAALLADLIARKPDAVIGVAAGATPLAMYADLVRRQAEDGLDCSRITVFGLDEYLGIGNDHPASCHRTLRHHLIAPLRLSPAQAHLLDSCPGLPLDQVCAAHEAGIRAAGGLDLQILGLGVNGHIGFNEPGCCLNGRTHVVALRSSTLATNRAVFAPYGEEVPRTAVSMGVGTILSAGRIMLLATGAAKAEPVALAVEGPLTAMVPASSLQLHADAVMLLDEAAAARLTLKDDYKAEDAALAALQSP</sequence>
<gene>
    <name evidence="3" type="ORF">A6A04_18390</name>
</gene>
<dbReference type="PANTHER" id="PTHR11280:SF5">
    <property type="entry name" value="GLUCOSAMINE-6-PHOSPHATE ISOMERASE"/>
    <property type="match status" value="1"/>
</dbReference>
<reference evidence="3 4" key="1">
    <citation type="submission" date="2016-04" db="EMBL/GenBank/DDBJ databases">
        <title>Draft genome sequence of freshwater magnetotactic bacteria Magnetospirillum marisnigri SP-1 and Magnetospirillum moscoviense BB-1.</title>
        <authorList>
            <person name="Koziaeva V."/>
            <person name="Dziuba M.V."/>
            <person name="Ivanov T.M."/>
            <person name="Kuznetsov B."/>
            <person name="Grouzdev D.S."/>
        </authorList>
    </citation>
    <scope>NUCLEOTIDE SEQUENCE [LARGE SCALE GENOMIC DNA]</scope>
    <source>
        <strain evidence="3 4">SP-1</strain>
    </source>
</reference>
<dbReference type="GO" id="GO:0005975">
    <property type="term" value="P:carbohydrate metabolic process"/>
    <property type="evidence" value="ECO:0007669"/>
    <property type="project" value="InterPro"/>
</dbReference>
<dbReference type="CDD" id="cd01399">
    <property type="entry name" value="GlcN6P_deaminase"/>
    <property type="match status" value="1"/>
</dbReference>
<dbReference type="Proteomes" id="UP000078428">
    <property type="component" value="Unassembled WGS sequence"/>
</dbReference>
<dbReference type="PROSITE" id="PS01161">
    <property type="entry name" value="GLC_GALNAC_ISOMERASE"/>
    <property type="match status" value="1"/>
</dbReference>
<dbReference type="GO" id="GO:0006043">
    <property type="term" value="P:glucosamine catabolic process"/>
    <property type="evidence" value="ECO:0007669"/>
    <property type="project" value="TreeGrafter"/>
</dbReference>
<feature type="domain" description="Glucosamine/galactosamine-6-phosphate isomerase" evidence="2">
    <location>
        <begin position="11"/>
        <end position="228"/>
    </location>
</feature>
<dbReference type="PANTHER" id="PTHR11280">
    <property type="entry name" value="GLUCOSAMINE-6-PHOSPHATE ISOMERASE"/>
    <property type="match status" value="1"/>
</dbReference>
<dbReference type="InterPro" id="IPR006148">
    <property type="entry name" value="Glc/Gal-6P_isomerase"/>
</dbReference>
<evidence type="ECO:0000313" key="3">
    <source>
        <dbReference type="EMBL" id="OAN49920.1"/>
    </source>
</evidence>
<dbReference type="GO" id="GO:0016853">
    <property type="term" value="F:isomerase activity"/>
    <property type="evidence" value="ECO:0007669"/>
    <property type="project" value="UniProtKB-KW"/>
</dbReference>
<organism evidence="3 4">
    <name type="scientific">Paramagnetospirillum marisnigri</name>
    <dbReference type="NCBI Taxonomy" id="1285242"/>
    <lineage>
        <taxon>Bacteria</taxon>
        <taxon>Pseudomonadati</taxon>
        <taxon>Pseudomonadota</taxon>
        <taxon>Alphaproteobacteria</taxon>
        <taxon>Rhodospirillales</taxon>
        <taxon>Magnetospirillaceae</taxon>
        <taxon>Paramagnetospirillum</taxon>
    </lineage>
</organism>
<evidence type="ECO:0000313" key="4">
    <source>
        <dbReference type="Proteomes" id="UP000078428"/>
    </source>
</evidence>
<proteinExistence type="predicted"/>
<accession>A0A178MMD2</accession>
<dbReference type="GO" id="GO:0004342">
    <property type="term" value="F:glucosamine-6-phosphate deaminase activity"/>
    <property type="evidence" value="ECO:0007669"/>
    <property type="project" value="InterPro"/>
</dbReference>
<dbReference type="GO" id="GO:0005737">
    <property type="term" value="C:cytoplasm"/>
    <property type="evidence" value="ECO:0007669"/>
    <property type="project" value="TreeGrafter"/>
</dbReference>
<dbReference type="Pfam" id="PF01182">
    <property type="entry name" value="Glucosamine_iso"/>
    <property type="match status" value="1"/>
</dbReference>
<name>A0A178MMD2_9PROT</name>
<keyword evidence="1" id="KW-0378">Hydrolase</keyword>
<evidence type="ECO:0000256" key="1">
    <source>
        <dbReference type="ARBA" id="ARBA00022801"/>
    </source>
</evidence>
<dbReference type="GO" id="GO:0006046">
    <property type="term" value="P:N-acetylglucosamine catabolic process"/>
    <property type="evidence" value="ECO:0007669"/>
    <property type="project" value="TreeGrafter"/>
</dbReference>
<dbReference type="STRING" id="1285242.A6A04_18390"/>
<dbReference type="InterPro" id="IPR018321">
    <property type="entry name" value="Glucosamine6P_isomerase_CS"/>
</dbReference>
<comment type="caution">
    <text evidence="3">The sequence shown here is derived from an EMBL/GenBank/DDBJ whole genome shotgun (WGS) entry which is preliminary data.</text>
</comment>
<dbReference type="SUPFAM" id="SSF100950">
    <property type="entry name" value="NagB/RpiA/CoA transferase-like"/>
    <property type="match status" value="1"/>
</dbReference>
<keyword evidence="4" id="KW-1185">Reference proteome</keyword>
<dbReference type="OrthoDB" id="9791139at2"/>
<dbReference type="AlphaFoldDB" id="A0A178MMD2"/>
<dbReference type="InterPro" id="IPR004547">
    <property type="entry name" value="Glucosamine6P_isomerase"/>
</dbReference>
<evidence type="ECO:0000259" key="2">
    <source>
        <dbReference type="Pfam" id="PF01182"/>
    </source>
</evidence>
<dbReference type="RefSeq" id="WP_068492920.1">
    <property type="nucleotide sequence ID" value="NZ_LWQT01000056.1"/>
</dbReference>
<keyword evidence="3" id="KW-0413">Isomerase</keyword>
<dbReference type="GO" id="GO:0019262">
    <property type="term" value="P:N-acetylneuraminate catabolic process"/>
    <property type="evidence" value="ECO:0007669"/>
    <property type="project" value="TreeGrafter"/>
</dbReference>
<dbReference type="Gene3D" id="3.40.50.1360">
    <property type="match status" value="1"/>
</dbReference>
<dbReference type="GO" id="GO:0042802">
    <property type="term" value="F:identical protein binding"/>
    <property type="evidence" value="ECO:0007669"/>
    <property type="project" value="TreeGrafter"/>
</dbReference>